<organism evidence="1 2">
    <name type="scientific">Ooceraea biroi</name>
    <name type="common">Clonal raider ant</name>
    <name type="synonym">Cerapachys biroi</name>
    <dbReference type="NCBI Taxonomy" id="2015173"/>
    <lineage>
        <taxon>Eukaryota</taxon>
        <taxon>Metazoa</taxon>
        <taxon>Ecdysozoa</taxon>
        <taxon>Arthropoda</taxon>
        <taxon>Hexapoda</taxon>
        <taxon>Insecta</taxon>
        <taxon>Pterygota</taxon>
        <taxon>Neoptera</taxon>
        <taxon>Endopterygota</taxon>
        <taxon>Hymenoptera</taxon>
        <taxon>Apocrita</taxon>
        <taxon>Aculeata</taxon>
        <taxon>Formicoidea</taxon>
        <taxon>Formicidae</taxon>
        <taxon>Dorylinae</taxon>
        <taxon>Ooceraea</taxon>
    </lineage>
</organism>
<keyword evidence="2" id="KW-1185">Reference proteome</keyword>
<sequence>SQAYTARHCAMVHRPHLTVSCAKRGDVFSKGGKERKKEREQLLILSSPSATFAILYDLVRSFPPTGAQLPYHVTTKPTNRSCS</sequence>
<dbReference type="Proteomes" id="UP000053097">
    <property type="component" value="Unassembled WGS sequence"/>
</dbReference>
<accession>A0A026W885</accession>
<evidence type="ECO:0000313" key="1">
    <source>
        <dbReference type="EMBL" id="EZA52173.1"/>
    </source>
</evidence>
<name>A0A026W885_OOCBI</name>
<dbReference type="AlphaFoldDB" id="A0A026W885"/>
<feature type="non-terminal residue" evidence="1">
    <location>
        <position position="1"/>
    </location>
</feature>
<dbReference type="EMBL" id="KK107348">
    <property type="protein sequence ID" value="EZA52173.1"/>
    <property type="molecule type" value="Genomic_DNA"/>
</dbReference>
<evidence type="ECO:0000313" key="2">
    <source>
        <dbReference type="Proteomes" id="UP000053097"/>
    </source>
</evidence>
<reference evidence="1 2" key="1">
    <citation type="journal article" date="2014" name="Curr. Biol.">
        <title>The genome of the clonal raider ant Cerapachys biroi.</title>
        <authorList>
            <person name="Oxley P.R."/>
            <person name="Ji L."/>
            <person name="Fetter-Pruneda I."/>
            <person name="McKenzie S.K."/>
            <person name="Li C."/>
            <person name="Hu H."/>
            <person name="Zhang G."/>
            <person name="Kronauer D.J."/>
        </authorList>
    </citation>
    <scope>NUCLEOTIDE SEQUENCE [LARGE SCALE GENOMIC DNA]</scope>
</reference>
<proteinExistence type="predicted"/>
<gene>
    <name evidence="1" type="ORF">X777_08686</name>
</gene>
<protein>
    <submittedName>
        <fullName evidence="1">Uncharacterized protein</fullName>
    </submittedName>
</protein>